<dbReference type="AlphaFoldDB" id="A0AAW3WW74"/>
<evidence type="ECO:0000313" key="2">
    <source>
        <dbReference type="Proteomes" id="UP000659084"/>
    </source>
</evidence>
<sequence length="75" mass="8172">MDIKNLSKAADLKASLEVLQVQHQMIVRGDALGVTISGSYQDAAFVKAIQPHVLSELSRRIEAEKHALAELGITF</sequence>
<dbReference type="EMBL" id="JACNYO010000018">
    <property type="protein sequence ID" value="MBC3213852.1"/>
    <property type="molecule type" value="Genomic_DNA"/>
</dbReference>
<comment type="caution">
    <text evidence="1">The sequence shown here is derived from an EMBL/GenBank/DDBJ whole genome shotgun (WGS) entry which is preliminary data.</text>
</comment>
<evidence type="ECO:0000313" key="1">
    <source>
        <dbReference type="EMBL" id="MBC3213852.1"/>
    </source>
</evidence>
<dbReference type="Proteomes" id="UP000659084">
    <property type="component" value="Unassembled WGS sequence"/>
</dbReference>
<name>A0AAW3WW74_SERFO</name>
<proteinExistence type="predicted"/>
<reference evidence="1" key="1">
    <citation type="submission" date="2020-08" db="EMBL/GenBank/DDBJ databases">
        <title>Food and environmental bacterial isolates.</title>
        <authorList>
            <person name="Richter L."/>
            <person name="Du Plessis E.M."/>
            <person name="Duvenage S."/>
            <person name="Allam M."/>
            <person name="Korsten L."/>
        </authorList>
    </citation>
    <scope>NUCLEOTIDE SEQUENCE</scope>
    <source>
        <strain evidence="1">UPMP2127</strain>
    </source>
</reference>
<organism evidence="1 2">
    <name type="scientific">Serratia fonticola</name>
    <dbReference type="NCBI Taxonomy" id="47917"/>
    <lineage>
        <taxon>Bacteria</taxon>
        <taxon>Pseudomonadati</taxon>
        <taxon>Pseudomonadota</taxon>
        <taxon>Gammaproteobacteria</taxon>
        <taxon>Enterobacterales</taxon>
        <taxon>Yersiniaceae</taxon>
        <taxon>Serratia</taxon>
    </lineage>
</organism>
<accession>A0AAW3WW74</accession>
<gene>
    <name evidence="1" type="ORF">H8J20_17035</name>
</gene>
<dbReference type="RefSeq" id="WP_179252423.1">
    <property type="nucleotide sequence ID" value="NZ_JACBIV010000007.1"/>
</dbReference>
<protein>
    <submittedName>
        <fullName evidence="1">Uncharacterized protein</fullName>
    </submittedName>
</protein>